<dbReference type="RefSeq" id="WP_219237190.1">
    <property type="nucleotide sequence ID" value="NZ_JAHWZX010000003.1"/>
</dbReference>
<dbReference type="Pfam" id="PF14403">
    <property type="entry name" value="CP_ATPgrasp_2"/>
    <property type="match status" value="1"/>
</dbReference>
<name>A0ABS6XJT7_9SPHN</name>
<dbReference type="PANTHER" id="PTHR34595">
    <property type="entry name" value="BLR5612 PROTEIN"/>
    <property type="match status" value="1"/>
</dbReference>
<dbReference type="PANTHER" id="PTHR34595:SF2">
    <property type="entry name" value="BLR2978 PROTEIN"/>
    <property type="match status" value="1"/>
</dbReference>
<dbReference type="InterPro" id="IPR025841">
    <property type="entry name" value="CP_ATPgrasp_2"/>
</dbReference>
<proteinExistence type="predicted"/>
<reference evidence="3 4" key="1">
    <citation type="submission" date="2021-07" db="EMBL/GenBank/DDBJ databases">
        <title>Stakelama flava sp. nov., a novel endophytic bacterium isolated from branch of Kandelia candel.</title>
        <authorList>
            <person name="Tuo L."/>
        </authorList>
    </citation>
    <scope>NUCLEOTIDE SEQUENCE [LARGE SCALE GENOMIC DNA]</scope>
    <source>
        <strain evidence="3 4">CBK3Z-3</strain>
    </source>
</reference>
<evidence type="ECO:0000313" key="4">
    <source>
        <dbReference type="Proteomes" id="UP001197214"/>
    </source>
</evidence>
<comment type="caution">
    <text evidence="3">The sequence shown here is derived from an EMBL/GenBank/DDBJ whole genome shotgun (WGS) entry which is preliminary data.</text>
</comment>
<dbReference type="Pfam" id="PF04168">
    <property type="entry name" value="Alpha-E"/>
    <property type="match status" value="1"/>
</dbReference>
<gene>
    <name evidence="3" type="ORF">KY084_04195</name>
</gene>
<accession>A0ABS6XJT7</accession>
<protein>
    <submittedName>
        <fullName evidence="3">Circularly permuted type 2 ATP-grasp protein</fullName>
    </submittedName>
</protein>
<evidence type="ECO:0000313" key="3">
    <source>
        <dbReference type="EMBL" id="MBW4330073.1"/>
    </source>
</evidence>
<evidence type="ECO:0000259" key="2">
    <source>
        <dbReference type="Pfam" id="PF14403"/>
    </source>
</evidence>
<dbReference type="Proteomes" id="UP001197214">
    <property type="component" value="Unassembled WGS sequence"/>
</dbReference>
<dbReference type="InterPro" id="IPR007296">
    <property type="entry name" value="DUF403"/>
</dbReference>
<dbReference type="InterPro" id="IPR051680">
    <property type="entry name" value="ATP-dep_Glu-Cys_Ligase-2"/>
</dbReference>
<feature type="domain" description="Circularly permuted ATP-grasp type 2" evidence="2">
    <location>
        <begin position="94"/>
        <end position="473"/>
    </location>
</feature>
<organism evidence="3 4">
    <name type="scientific">Stakelama flava</name>
    <dbReference type="NCBI Taxonomy" id="2860338"/>
    <lineage>
        <taxon>Bacteria</taxon>
        <taxon>Pseudomonadati</taxon>
        <taxon>Pseudomonadota</taxon>
        <taxon>Alphaproteobacteria</taxon>
        <taxon>Sphingomonadales</taxon>
        <taxon>Sphingomonadaceae</taxon>
        <taxon>Stakelama</taxon>
    </lineage>
</organism>
<feature type="domain" description="DUF403" evidence="1">
    <location>
        <begin position="522"/>
        <end position="814"/>
    </location>
</feature>
<dbReference type="EMBL" id="JAHWZX010000003">
    <property type="protein sequence ID" value="MBW4330073.1"/>
    <property type="molecule type" value="Genomic_DNA"/>
</dbReference>
<sequence length="829" mass="89139">MASRAQSATSDPTAIAQRWIAEYCAHSPAADSLCAARGEAHTAWQAMFEELAAINGDSLNRAHERAQRQADDIGTGYRIAGESEERPWPLSPIPLMIDGAEWETIAQGVAQRAALMETILFDIYGEARLVEGGHIPASLVTGSPFFLRAMTHLDPPGGYQLHFFAVDLCRGPTGEWRVLADHLRAPTGAGYALENRLAMSRALGGLQSRLNVERHAPFFAALRDGLTTLCRRADPRIGLLTAGRFNPSYPEQAHLARYLGFLLVEGADLAVIEDQLYVRTIAGLKRIDALWRRLDPRLLDPLAFDSASQIGVPGLADAMAAGNVVISNAPGAGAAEAAAFSAFLPRLSVRLTGSELRLPNIATWWAGQDDARDYVRDNLDRLVIAPAFGGAPLGLPGGKPVLGADMTPGERDALIAELERRPQDYVGQEIVKLSTMPVVADDALTPRPFTLRVFAARGPDGDWTVLPGGFARIGEHPDPRAALMGQGSWSADVCVTSSRAVEPVTLLPRTDAVRLRRNPGTLPSRAADNLFWLGRYLERGEALLAVLRVLLGNSISADTGAALPQATLDRLIALVTSGNAAPPPPGTGRSDLIAFARTALEDEGGWYSVRAINRQARAIGDVMRDRLAADMMRLLDAPFPATGGLLERAGMLQRRYAAIAGLSAEHMARTDAWRFVDLGRRLERAMAVSRTLRAFIDDDASGDDLSTLLDLADSQISYRQRYMAGLARVPVIDLIAFDPGNPRGLAFQIACIAEHVWALPILSDDGLAEPQQARADEIAAIVKTVNAADLDAAKLDEIDARLAGVSDAIARRYFLHGGEPLRSGGLTLG</sequence>
<evidence type="ECO:0000259" key="1">
    <source>
        <dbReference type="Pfam" id="PF04168"/>
    </source>
</evidence>
<keyword evidence="4" id="KW-1185">Reference proteome</keyword>